<feature type="DNA-binding region" description="H-T-H motif" evidence="4">
    <location>
        <begin position="44"/>
        <end position="63"/>
    </location>
</feature>
<dbReference type="Pfam" id="PF00440">
    <property type="entry name" value="TetR_N"/>
    <property type="match status" value="1"/>
</dbReference>
<dbReference type="InterPro" id="IPR001647">
    <property type="entry name" value="HTH_TetR"/>
</dbReference>
<protein>
    <submittedName>
        <fullName evidence="6">Transcriptional regulator, TetR family</fullName>
    </submittedName>
</protein>
<accession>A0A1I1AFM7</accession>
<dbReference type="GO" id="GO:0003700">
    <property type="term" value="F:DNA-binding transcription factor activity"/>
    <property type="evidence" value="ECO:0007669"/>
    <property type="project" value="TreeGrafter"/>
</dbReference>
<dbReference type="PROSITE" id="PS01081">
    <property type="entry name" value="HTH_TETR_1"/>
    <property type="match status" value="1"/>
</dbReference>
<dbReference type="InterPro" id="IPR050109">
    <property type="entry name" value="HTH-type_TetR-like_transc_reg"/>
</dbReference>
<evidence type="ECO:0000313" key="6">
    <source>
        <dbReference type="EMBL" id="SFB36794.1"/>
    </source>
</evidence>
<dbReference type="PRINTS" id="PR00455">
    <property type="entry name" value="HTHTETR"/>
</dbReference>
<keyword evidence="1" id="KW-0805">Transcription regulation</keyword>
<organism evidence="6 7">
    <name type="scientific">Amycolatopsis marina</name>
    <dbReference type="NCBI Taxonomy" id="490629"/>
    <lineage>
        <taxon>Bacteria</taxon>
        <taxon>Bacillati</taxon>
        <taxon>Actinomycetota</taxon>
        <taxon>Actinomycetes</taxon>
        <taxon>Pseudonocardiales</taxon>
        <taxon>Pseudonocardiaceae</taxon>
        <taxon>Amycolatopsis</taxon>
    </lineage>
</organism>
<dbReference type="SUPFAM" id="SSF46689">
    <property type="entry name" value="Homeodomain-like"/>
    <property type="match status" value="1"/>
</dbReference>
<evidence type="ECO:0000256" key="2">
    <source>
        <dbReference type="ARBA" id="ARBA00023125"/>
    </source>
</evidence>
<name>A0A1I1AFM7_9PSEU</name>
<evidence type="ECO:0000259" key="5">
    <source>
        <dbReference type="PROSITE" id="PS50977"/>
    </source>
</evidence>
<gene>
    <name evidence="6" type="ORF">SAMN05216266_109103</name>
</gene>
<dbReference type="EMBL" id="FOKG01000009">
    <property type="protein sequence ID" value="SFB36794.1"/>
    <property type="molecule type" value="Genomic_DNA"/>
</dbReference>
<reference evidence="7" key="1">
    <citation type="submission" date="2016-10" db="EMBL/GenBank/DDBJ databases">
        <authorList>
            <person name="Varghese N."/>
            <person name="Submissions S."/>
        </authorList>
    </citation>
    <scope>NUCLEOTIDE SEQUENCE [LARGE SCALE GENOMIC DNA]</scope>
    <source>
        <strain evidence="7">CGMCC 4.3568</strain>
    </source>
</reference>
<dbReference type="RefSeq" id="WP_091674112.1">
    <property type="nucleotide sequence ID" value="NZ_FOKG01000009.1"/>
</dbReference>
<feature type="domain" description="HTH tetR-type" evidence="5">
    <location>
        <begin position="21"/>
        <end position="81"/>
    </location>
</feature>
<evidence type="ECO:0000256" key="1">
    <source>
        <dbReference type="ARBA" id="ARBA00023015"/>
    </source>
</evidence>
<dbReference type="InterPro" id="IPR009057">
    <property type="entry name" value="Homeodomain-like_sf"/>
</dbReference>
<proteinExistence type="predicted"/>
<dbReference type="PANTHER" id="PTHR30055">
    <property type="entry name" value="HTH-TYPE TRANSCRIPTIONAL REGULATOR RUTR"/>
    <property type="match status" value="1"/>
</dbReference>
<evidence type="ECO:0000256" key="4">
    <source>
        <dbReference type="PROSITE-ProRule" id="PRU00335"/>
    </source>
</evidence>
<evidence type="ECO:0000313" key="7">
    <source>
        <dbReference type="Proteomes" id="UP000243799"/>
    </source>
</evidence>
<dbReference type="PANTHER" id="PTHR30055:SF234">
    <property type="entry name" value="HTH-TYPE TRANSCRIPTIONAL REGULATOR BETI"/>
    <property type="match status" value="1"/>
</dbReference>
<evidence type="ECO:0000256" key="3">
    <source>
        <dbReference type="ARBA" id="ARBA00023163"/>
    </source>
</evidence>
<keyword evidence="7" id="KW-1185">Reference proteome</keyword>
<dbReference type="OrthoDB" id="3186364at2"/>
<dbReference type="STRING" id="490629.SAMN05216266_109103"/>
<keyword evidence="3" id="KW-0804">Transcription</keyword>
<dbReference type="AlphaFoldDB" id="A0A1I1AFM7"/>
<dbReference type="PROSITE" id="PS50977">
    <property type="entry name" value="HTH_TETR_2"/>
    <property type="match status" value="1"/>
</dbReference>
<keyword evidence="2 4" id="KW-0238">DNA-binding</keyword>
<dbReference type="Gene3D" id="1.10.357.10">
    <property type="entry name" value="Tetracycline Repressor, domain 2"/>
    <property type="match status" value="1"/>
</dbReference>
<sequence length="205" mass="21886">MTAGTAGTDAIEGSSAAQAPEDTRARLLGTALRLFSEHGVEGTSLQMIADALGVTKAAVYYHFKAKAEITEAVAEPAIRELDAIVDEAATHRRRGAQIDHLLDGFVDVVVRNRVLVALFSSDPGVARALEKTLHGSQTFKSKLMTVLVGPEPDLAAEVTARVTLAGIALAGGDPDLADVDDETLRRHLLDTARRLLGRPRRHPRP</sequence>
<dbReference type="InterPro" id="IPR023772">
    <property type="entry name" value="DNA-bd_HTH_TetR-type_CS"/>
</dbReference>
<dbReference type="GO" id="GO:0000976">
    <property type="term" value="F:transcription cis-regulatory region binding"/>
    <property type="evidence" value="ECO:0007669"/>
    <property type="project" value="TreeGrafter"/>
</dbReference>
<dbReference type="Proteomes" id="UP000243799">
    <property type="component" value="Unassembled WGS sequence"/>
</dbReference>